<reference evidence="2 3" key="1">
    <citation type="submission" date="2018-01" db="EMBL/GenBank/DDBJ databases">
        <authorList>
            <person name="Clerissi C."/>
        </authorList>
    </citation>
    <scope>NUCLEOTIDE SEQUENCE [LARGE SCALE GENOMIC DNA]</scope>
    <source>
        <strain evidence="2">Cupriavidus taiwanensis SWF 66322</strain>
    </source>
</reference>
<dbReference type="Proteomes" id="UP000254259">
    <property type="component" value="Chromosome CBM2636"/>
</dbReference>
<sequence>MKAKMFTGFSTAAAGVYLLLLSVYMKEKGKPKERSQARGIVRKATGVNGGFARDFLFARSGAAYTADAVYRAAGPLSRYTRMPADLGSVGSRVHACAE</sequence>
<evidence type="ECO:0000313" key="2">
    <source>
        <dbReference type="EMBL" id="SPD66281.1"/>
    </source>
</evidence>
<gene>
    <name evidence="2" type="ORF">CBM2636_20815</name>
</gene>
<proteinExistence type="predicted"/>
<dbReference type="AlphaFoldDB" id="A0A976AF37"/>
<organism evidence="2 3">
    <name type="scientific">Cupriavidus taiwanensis</name>
    <dbReference type="NCBI Taxonomy" id="164546"/>
    <lineage>
        <taxon>Bacteria</taxon>
        <taxon>Pseudomonadati</taxon>
        <taxon>Pseudomonadota</taxon>
        <taxon>Betaproteobacteria</taxon>
        <taxon>Burkholderiales</taxon>
        <taxon>Burkholderiaceae</taxon>
        <taxon>Cupriavidus</taxon>
    </lineage>
</organism>
<keyword evidence="1" id="KW-0472">Membrane</keyword>
<dbReference type="EMBL" id="LT984813">
    <property type="protein sequence ID" value="SPD66281.1"/>
    <property type="molecule type" value="Genomic_DNA"/>
</dbReference>
<keyword evidence="1" id="KW-0812">Transmembrane</keyword>
<accession>A0A976AF37</accession>
<evidence type="ECO:0000313" key="3">
    <source>
        <dbReference type="Proteomes" id="UP000254259"/>
    </source>
</evidence>
<keyword evidence="1" id="KW-1133">Transmembrane helix</keyword>
<name>A0A976AF37_9BURK</name>
<protein>
    <submittedName>
        <fullName evidence="2">Uncharacterized protein</fullName>
    </submittedName>
</protein>
<evidence type="ECO:0000256" key="1">
    <source>
        <dbReference type="SAM" id="Phobius"/>
    </source>
</evidence>
<feature type="transmembrane region" description="Helical" evidence="1">
    <location>
        <begin position="6"/>
        <end position="25"/>
    </location>
</feature>